<reference evidence="2 3" key="1">
    <citation type="submission" date="2023-10" db="EMBL/GenBank/DDBJ databases">
        <title>Chromosome-scale genome assembly provides insights into flower coloration mechanisms of Canna indica.</title>
        <authorList>
            <person name="Li C."/>
        </authorList>
    </citation>
    <scope>NUCLEOTIDE SEQUENCE [LARGE SCALE GENOMIC DNA]</scope>
    <source>
        <tissue evidence="2">Flower</tissue>
    </source>
</reference>
<evidence type="ECO:0000313" key="3">
    <source>
        <dbReference type="Proteomes" id="UP001327560"/>
    </source>
</evidence>
<dbReference type="EMBL" id="CP136891">
    <property type="protein sequence ID" value="WOK99607.1"/>
    <property type="molecule type" value="Genomic_DNA"/>
</dbReference>
<dbReference type="Proteomes" id="UP001327560">
    <property type="component" value="Chromosome 2"/>
</dbReference>
<protein>
    <submittedName>
        <fullName evidence="2">Uncharacterized protein</fullName>
    </submittedName>
</protein>
<dbReference type="InterPro" id="IPR025322">
    <property type="entry name" value="PADRE_dom"/>
</dbReference>
<dbReference type="Pfam" id="PF14009">
    <property type="entry name" value="PADRE"/>
    <property type="match status" value="1"/>
</dbReference>
<name>A0AAQ3Q8A5_9LILI</name>
<organism evidence="2 3">
    <name type="scientific">Canna indica</name>
    <name type="common">Indian-shot</name>
    <dbReference type="NCBI Taxonomy" id="4628"/>
    <lineage>
        <taxon>Eukaryota</taxon>
        <taxon>Viridiplantae</taxon>
        <taxon>Streptophyta</taxon>
        <taxon>Embryophyta</taxon>
        <taxon>Tracheophyta</taxon>
        <taxon>Spermatophyta</taxon>
        <taxon>Magnoliopsida</taxon>
        <taxon>Liliopsida</taxon>
        <taxon>Zingiberales</taxon>
        <taxon>Cannaceae</taxon>
        <taxon>Canna</taxon>
    </lineage>
</organism>
<dbReference type="PANTHER" id="PTHR33052">
    <property type="entry name" value="DUF4228 DOMAIN PROTEIN-RELATED"/>
    <property type="match status" value="1"/>
</dbReference>
<evidence type="ECO:0000256" key="1">
    <source>
        <dbReference type="SAM" id="MobiDB-lite"/>
    </source>
</evidence>
<evidence type="ECO:0000313" key="2">
    <source>
        <dbReference type="EMBL" id="WOK99607.1"/>
    </source>
</evidence>
<gene>
    <name evidence="2" type="ORF">Cni_G08319</name>
</gene>
<accession>A0AAQ3Q8A5</accession>
<sequence length="164" mass="17720">MGCCASCNAATVVATEGTTKVVLANGKLREYDQPVTPAFVLSEDDAACFFVCDADEMECEGFVSAVDANRELRLGQLYFVLPRSILSHPLQTRDLAALAVKASAALVGTASRRRRGAVAPLVFPVEEAAARKKLTEEKGRQRQPKPRRGRKGSKFTPELVAIPE</sequence>
<proteinExistence type="predicted"/>
<keyword evidence="3" id="KW-1185">Reference proteome</keyword>
<feature type="region of interest" description="Disordered" evidence="1">
    <location>
        <begin position="133"/>
        <end position="164"/>
    </location>
</feature>
<feature type="compositionally biased region" description="Basic residues" evidence="1">
    <location>
        <begin position="141"/>
        <end position="153"/>
    </location>
</feature>
<dbReference type="AlphaFoldDB" id="A0AAQ3Q8A5"/>